<dbReference type="CDD" id="cd08298">
    <property type="entry name" value="CAD2"/>
    <property type="match status" value="1"/>
</dbReference>
<comment type="cofactor">
    <cofactor evidence="1">
        <name>Zn(2+)</name>
        <dbReference type="ChEBI" id="CHEBI:29105"/>
    </cofactor>
</comment>
<keyword evidence="3" id="KW-0479">Metal-binding</keyword>
<dbReference type="GO" id="GO:0046872">
    <property type="term" value="F:metal ion binding"/>
    <property type="evidence" value="ECO:0007669"/>
    <property type="project" value="UniProtKB-KW"/>
</dbReference>
<dbReference type="InterPro" id="IPR011032">
    <property type="entry name" value="GroES-like_sf"/>
</dbReference>
<dbReference type="GO" id="GO:0005737">
    <property type="term" value="C:cytoplasm"/>
    <property type="evidence" value="ECO:0007669"/>
    <property type="project" value="TreeGrafter"/>
</dbReference>
<feature type="domain" description="Alcohol dehydrogenase-like N-terminal" evidence="6">
    <location>
        <begin position="33"/>
        <end position="142"/>
    </location>
</feature>
<protein>
    <submittedName>
        <fullName evidence="7">Propanol-preferring alcohol dehydrogenase</fullName>
    </submittedName>
</protein>
<gene>
    <name evidence="7" type="ORF">CLV42_102249</name>
</gene>
<dbReference type="NCBIfam" id="TIGR02822">
    <property type="entry name" value="adh_fam_2"/>
    <property type="match status" value="1"/>
</dbReference>
<dbReference type="SUPFAM" id="SSF50129">
    <property type="entry name" value="GroES-like"/>
    <property type="match status" value="1"/>
</dbReference>
<evidence type="ECO:0000256" key="5">
    <source>
        <dbReference type="ARBA" id="ARBA00023002"/>
    </source>
</evidence>
<comment type="caution">
    <text evidence="7">The sequence shown here is derived from an EMBL/GenBank/DDBJ whole genome shotgun (WGS) entry which is preliminary data.</text>
</comment>
<dbReference type="Gene3D" id="3.40.50.720">
    <property type="entry name" value="NAD(P)-binding Rossmann-like Domain"/>
    <property type="match status" value="1"/>
</dbReference>
<evidence type="ECO:0000256" key="3">
    <source>
        <dbReference type="ARBA" id="ARBA00022723"/>
    </source>
</evidence>
<dbReference type="InterPro" id="IPR013154">
    <property type="entry name" value="ADH-like_N"/>
</dbReference>
<name>A0A2P8GL42_9BACT</name>
<dbReference type="InterPro" id="IPR014187">
    <property type="entry name" value="ADH_Zn_typ-2"/>
</dbReference>
<sequence length="339" mass="36745">MTNGLPGTMQAMVLETPRSPLQLRQLPLPIPSRGEVLIRVIACGVCRTDLHIVDGELSFPKLPLIPGHEIVGMVVQNGAHTEQFRPGDIVGVPWLGYTCGGCKYCQHDQENLCEQALFTGYTINGGYAEYTTACARYCFHLPPAYASAAGAPLLCAGLIGYRSWQMISQHAQHIGIYGFGAAAHILTQIAKYKHKSIYAFTRKEDTLAQMFAIELGAVWTGSSDEAPPVKLDAALIFAPVGSLIPTALSHLDKGGQIICGGIHMSDIPSFPYHLLWEERSIKSVANLTREDGDLLLKVAADAKVKTSIQQYKLSEANDALEDLRKGLIKGAAVLIPDHL</sequence>
<evidence type="ECO:0000256" key="4">
    <source>
        <dbReference type="ARBA" id="ARBA00022833"/>
    </source>
</evidence>
<dbReference type="AlphaFoldDB" id="A0A2P8GL42"/>
<evidence type="ECO:0000256" key="1">
    <source>
        <dbReference type="ARBA" id="ARBA00001947"/>
    </source>
</evidence>
<dbReference type="PANTHER" id="PTHR42940">
    <property type="entry name" value="ALCOHOL DEHYDROGENASE 1-RELATED"/>
    <property type="match status" value="1"/>
</dbReference>
<evidence type="ECO:0000313" key="7">
    <source>
        <dbReference type="EMBL" id="PSL34676.1"/>
    </source>
</evidence>
<keyword evidence="5" id="KW-0560">Oxidoreductase</keyword>
<dbReference type="EMBL" id="PYGK01000002">
    <property type="protein sequence ID" value="PSL34676.1"/>
    <property type="molecule type" value="Genomic_DNA"/>
</dbReference>
<evidence type="ECO:0000313" key="8">
    <source>
        <dbReference type="Proteomes" id="UP000240978"/>
    </source>
</evidence>
<keyword evidence="8" id="KW-1185">Reference proteome</keyword>
<dbReference type="RefSeq" id="WP_211303392.1">
    <property type="nucleotide sequence ID" value="NZ_PYGK01000002.1"/>
</dbReference>
<reference evidence="7 8" key="1">
    <citation type="submission" date="2018-03" db="EMBL/GenBank/DDBJ databases">
        <title>Genomic Encyclopedia of Archaeal and Bacterial Type Strains, Phase II (KMG-II): from individual species to whole genera.</title>
        <authorList>
            <person name="Goeker M."/>
        </authorList>
    </citation>
    <scope>NUCLEOTIDE SEQUENCE [LARGE SCALE GENOMIC DNA]</scope>
    <source>
        <strain evidence="7 8">DSM 18107</strain>
    </source>
</reference>
<dbReference type="SUPFAM" id="SSF51735">
    <property type="entry name" value="NAD(P)-binding Rossmann-fold domains"/>
    <property type="match status" value="1"/>
</dbReference>
<keyword evidence="4" id="KW-0862">Zinc</keyword>
<dbReference type="Gene3D" id="3.90.180.10">
    <property type="entry name" value="Medium-chain alcohol dehydrogenases, catalytic domain"/>
    <property type="match status" value="1"/>
</dbReference>
<evidence type="ECO:0000256" key="2">
    <source>
        <dbReference type="ARBA" id="ARBA00008072"/>
    </source>
</evidence>
<comment type="similarity">
    <text evidence="2">Belongs to the zinc-containing alcohol dehydrogenase family.</text>
</comment>
<evidence type="ECO:0000259" key="6">
    <source>
        <dbReference type="Pfam" id="PF08240"/>
    </source>
</evidence>
<dbReference type="InterPro" id="IPR036291">
    <property type="entry name" value="NAD(P)-bd_dom_sf"/>
</dbReference>
<accession>A0A2P8GL42</accession>
<organism evidence="7 8">
    <name type="scientific">Chitinophaga ginsengisoli</name>
    <dbReference type="NCBI Taxonomy" id="363837"/>
    <lineage>
        <taxon>Bacteria</taxon>
        <taxon>Pseudomonadati</taxon>
        <taxon>Bacteroidota</taxon>
        <taxon>Chitinophagia</taxon>
        <taxon>Chitinophagales</taxon>
        <taxon>Chitinophagaceae</taxon>
        <taxon>Chitinophaga</taxon>
    </lineage>
</organism>
<dbReference type="GO" id="GO:0004022">
    <property type="term" value="F:alcohol dehydrogenase (NAD+) activity"/>
    <property type="evidence" value="ECO:0007669"/>
    <property type="project" value="TreeGrafter"/>
</dbReference>
<dbReference type="Proteomes" id="UP000240978">
    <property type="component" value="Unassembled WGS sequence"/>
</dbReference>
<dbReference type="PANTHER" id="PTHR42940:SF8">
    <property type="entry name" value="VACUOLAR PROTEIN SORTING-ASSOCIATED PROTEIN 11"/>
    <property type="match status" value="1"/>
</dbReference>
<dbReference type="Pfam" id="PF08240">
    <property type="entry name" value="ADH_N"/>
    <property type="match status" value="1"/>
</dbReference>
<proteinExistence type="inferred from homology"/>